<evidence type="ECO:0000313" key="22">
    <source>
        <dbReference type="Proteomes" id="UP000218139"/>
    </source>
</evidence>
<dbReference type="InterPro" id="IPR001261">
    <property type="entry name" value="ArgE/DapE_CS"/>
</dbReference>
<keyword evidence="10" id="KW-0862">Zinc</keyword>
<dbReference type="KEGG" id="lsj:LSJ_1517c"/>
<keyword evidence="8" id="KW-0479">Metal-binding</keyword>
<evidence type="ECO:0000256" key="13">
    <source>
        <dbReference type="ARBA" id="ARBA00023285"/>
    </source>
</evidence>
<dbReference type="InterPro" id="IPR010182">
    <property type="entry name" value="ArgE/DapE"/>
</dbReference>
<gene>
    <name evidence="18" type="ORF">A8C52_05320</name>
    <name evidence="17" type="ORF">B7R82_01545</name>
    <name evidence="16" type="ORF">LSJ_1517c</name>
    <name evidence="19" type="ORF">QFE45_07985</name>
</gene>
<dbReference type="GO" id="GO:0046872">
    <property type="term" value="F:metal ion binding"/>
    <property type="evidence" value="ECO:0007669"/>
    <property type="project" value="UniProtKB-KW"/>
</dbReference>
<dbReference type="GO" id="GO:0009014">
    <property type="term" value="F:succinyl-diaminopimelate desuccinylase activity"/>
    <property type="evidence" value="ECO:0007669"/>
    <property type="project" value="UniProtKB-EC"/>
</dbReference>
<evidence type="ECO:0000313" key="19">
    <source>
        <dbReference type="EMBL" id="WII28305.1"/>
    </source>
</evidence>
<dbReference type="NCBIfam" id="NF006365">
    <property type="entry name" value="PRK08588.1"/>
    <property type="match status" value="1"/>
</dbReference>
<sequence>MNEMDKIKVLADIVEIPSVNDDEVSVAKYIRDLFAKYGIESKILKVKGNRANLVAEIGEKGPILGFSGHLDVVAAKESDGWHSDPFKLVERDGKLYGRGTSDMKSGVAAMIVSLIELQQKGLKNGRIRLMLTMGEEIGEEGSAYFYEHGYMKDVSALVISEPTYYRIIYAEKGSLDLKITSRGTAAHSSMPNLGYNAVNPLIELLSELNEFFSNPPKNDVLGPLTFNVTVFKGGEQVNTIPDYAEAEINIRTLPNFDGNDVIKKLDEYLEKKNENGATLTREILMNEDAVLKSPDSVIADLAAEIVESRGREVVETIAPGITDASNLLKEKKEDYPFIVFGPGNPLVSHQVDEYVEKKAYLDFIDIYQELAEKYFIND</sequence>
<accession>A0A089QH34</accession>
<evidence type="ECO:0000256" key="3">
    <source>
        <dbReference type="ARBA" id="ARBA00005130"/>
    </source>
</evidence>
<evidence type="ECO:0000313" key="20">
    <source>
        <dbReference type="Proteomes" id="UP000029488"/>
    </source>
</evidence>
<dbReference type="InterPro" id="IPR011650">
    <property type="entry name" value="Peptidase_M20_dimer"/>
</dbReference>
<evidence type="ECO:0000256" key="1">
    <source>
        <dbReference type="ARBA" id="ARBA00001941"/>
    </source>
</evidence>
<dbReference type="InterPro" id="IPR002933">
    <property type="entry name" value="Peptidase_M20"/>
</dbReference>
<reference evidence="17 21" key="3">
    <citation type="submission" date="2017-04" db="EMBL/GenBank/DDBJ databases">
        <title>Complete genome sequence of Lactobacillus salivarius ZLS006, a probiotic strain isolated from healthy piglet.</title>
        <authorList>
            <person name="Zhang D."/>
        </authorList>
    </citation>
    <scope>NUCLEOTIDE SEQUENCE [LARGE SCALE GENOMIC DNA]</scope>
    <source>
        <strain evidence="17 21">ZLS006</strain>
    </source>
</reference>
<dbReference type="Gene3D" id="3.40.630.10">
    <property type="entry name" value="Zn peptidases"/>
    <property type="match status" value="1"/>
</dbReference>
<reference evidence="18 22" key="2">
    <citation type="submission" date="2016-05" db="EMBL/GenBank/DDBJ databases">
        <authorList>
            <person name="Lee J.-Y."/>
            <person name="Kim E.B."/>
            <person name="Choi Y.-J."/>
        </authorList>
    </citation>
    <scope>NUCLEOTIDE SEQUENCE [LARGE SCALE GENOMIC DNA]</scope>
    <source>
        <strain evidence="18 22">KLA006</strain>
    </source>
</reference>
<evidence type="ECO:0000313" key="16">
    <source>
        <dbReference type="EMBL" id="AIR11168.1"/>
    </source>
</evidence>
<organism evidence="16 20">
    <name type="scientific">Ligilactobacillus salivarius</name>
    <dbReference type="NCBI Taxonomy" id="1624"/>
    <lineage>
        <taxon>Bacteria</taxon>
        <taxon>Bacillati</taxon>
        <taxon>Bacillota</taxon>
        <taxon>Bacilli</taxon>
        <taxon>Lactobacillales</taxon>
        <taxon>Lactobacillaceae</taxon>
        <taxon>Ligilactobacillus</taxon>
    </lineage>
</organism>
<dbReference type="PANTHER" id="PTHR43808:SF8">
    <property type="entry name" value="PEPTIDASE M20 DIMERISATION DOMAIN-CONTAINING PROTEIN"/>
    <property type="match status" value="1"/>
</dbReference>
<reference evidence="16 20" key="1">
    <citation type="journal article" date="2014" name="BMC Genomics">
        <title>Unusual genome complexity in Lactobacillus salivarius JCM1046.</title>
        <authorList>
            <person name="Raftis E.J."/>
            <person name="Forde B.M."/>
            <person name="Claesson M.J."/>
            <person name="O'Toole P.W."/>
        </authorList>
    </citation>
    <scope>NUCLEOTIDE SEQUENCE [LARGE SCALE GENOMIC DNA]</scope>
    <source>
        <strain evidence="16 20">JCM1046</strain>
    </source>
</reference>
<dbReference type="SUPFAM" id="SSF55031">
    <property type="entry name" value="Bacterial exopeptidase dimerisation domain"/>
    <property type="match status" value="1"/>
</dbReference>
<dbReference type="UniPathway" id="UPA00034">
    <property type="reaction ID" value="UER00021"/>
</dbReference>
<dbReference type="InterPro" id="IPR036264">
    <property type="entry name" value="Bact_exopeptidase_dim_dom"/>
</dbReference>
<dbReference type="InterPro" id="IPR050072">
    <property type="entry name" value="Peptidase_M20A"/>
</dbReference>
<dbReference type="CDD" id="cd08659">
    <property type="entry name" value="M20_ArgE_DapE-like"/>
    <property type="match status" value="1"/>
</dbReference>
<dbReference type="Pfam" id="PF07687">
    <property type="entry name" value="M20_dimer"/>
    <property type="match status" value="1"/>
</dbReference>
<evidence type="ECO:0000256" key="12">
    <source>
        <dbReference type="ARBA" id="ARBA00023154"/>
    </source>
</evidence>
<proteinExistence type="inferred from homology"/>
<keyword evidence="11" id="KW-0220">Diaminopimelate biosynthesis</keyword>
<dbReference type="RefSeq" id="WP_044005340.1">
    <property type="nucleotide sequence ID" value="NZ_CP007646.1"/>
</dbReference>
<evidence type="ECO:0000313" key="17">
    <source>
        <dbReference type="EMBL" id="ARU18762.1"/>
    </source>
</evidence>
<evidence type="ECO:0000256" key="8">
    <source>
        <dbReference type="ARBA" id="ARBA00022723"/>
    </source>
</evidence>
<evidence type="ECO:0000256" key="11">
    <source>
        <dbReference type="ARBA" id="ARBA00022915"/>
    </source>
</evidence>
<dbReference type="EMBL" id="CP123971">
    <property type="protein sequence ID" value="WII28305.1"/>
    <property type="molecule type" value="Genomic_DNA"/>
</dbReference>
<dbReference type="Pfam" id="PF01546">
    <property type="entry name" value="Peptidase_M20"/>
    <property type="match status" value="1"/>
</dbReference>
<evidence type="ECO:0000313" key="18">
    <source>
        <dbReference type="EMBL" id="PAY47925.1"/>
    </source>
</evidence>
<evidence type="ECO:0000313" key="21">
    <source>
        <dbReference type="Proteomes" id="UP000195378"/>
    </source>
</evidence>
<name>A0A089QH34_9LACO</name>
<feature type="domain" description="Peptidase M20 dimerisation" evidence="15">
    <location>
        <begin position="169"/>
        <end position="276"/>
    </location>
</feature>
<keyword evidence="12" id="KW-0457">Lysine biosynthesis</keyword>
<evidence type="ECO:0000256" key="4">
    <source>
        <dbReference type="ARBA" id="ARBA00006247"/>
    </source>
</evidence>
<dbReference type="SUPFAM" id="SSF53187">
    <property type="entry name" value="Zn-dependent exopeptidases"/>
    <property type="match status" value="1"/>
</dbReference>
<comment type="similarity">
    <text evidence="4">Belongs to the peptidase M20A family.</text>
</comment>
<evidence type="ECO:0000256" key="10">
    <source>
        <dbReference type="ARBA" id="ARBA00022833"/>
    </source>
</evidence>
<dbReference type="GO" id="GO:0019877">
    <property type="term" value="P:diaminopimelate biosynthetic process"/>
    <property type="evidence" value="ECO:0007669"/>
    <property type="project" value="UniProtKB-KW"/>
</dbReference>
<evidence type="ECO:0000256" key="6">
    <source>
        <dbReference type="ARBA" id="ARBA00016853"/>
    </source>
</evidence>
<comment type="cofactor">
    <cofactor evidence="1">
        <name>Co(2+)</name>
        <dbReference type="ChEBI" id="CHEBI:48828"/>
    </cofactor>
</comment>
<evidence type="ECO:0000256" key="9">
    <source>
        <dbReference type="ARBA" id="ARBA00022801"/>
    </source>
</evidence>
<evidence type="ECO:0000256" key="2">
    <source>
        <dbReference type="ARBA" id="ARBA00001947"/>
    </source>
</evidence>
<dbReference type="AlphaFoldDB" id="A0A089QH34"/>
<dbReference type="Gene3D" id="3.30.70.360">
    <property type="match status" value="1"/>
</dbReference>
<evidence type="ECO:0000256" key="5">
    <source>
        <dbReference type="ARBA" id="ARBA00011921"/>
    </source>
</evidence>
<dbReference type="EMBL" id="CP020858">
    <property type="protein sequence ID" value="ARU18762.1"/>
    <property type="molecule type" value="Genomic_DNA"/>
</dbReference>
<dbReference type="Proteomes" id="UP000218139">
    <property type="component" value="Unassembled WGS sequence"/>
</dbReference>
<keyword evidence="7" id="KW-0028">Amino-acid biosynthesis</keyword>
<comment type="pathway">
    <text evidence="3">Amino-acid biosynthesis; L-lysine biosynthesis via DAP pathway; LL-2,6-diaminopimelate from (S)-tetrahydrodipicolinate (succinylase route): step 3/3.</text>
</comment>
<dbReference type="NCBIfam" id="TIGR01910">
    <property type="entry name" value="DapE-ArgE"/>
    <property type="match status" value="1"/>
</dbReference>
<evidence type="ECO:0000256" key="14">
    <source>
        <dbReference type="ARBA" id="ARBA00051301"/>
    </source>
</evidence>
<reference evidence="19" key="4">
    <citation type="submission" date="2023-04" db="EMBL/GenBank/DDBJ databases">
        <title>Four porcine-derived lactic acid bacteria strains analyses and their evaluation as potential probiotics based on genomics.</title>
        <authorList>
            <person name="Niu D."/>
        </authorList>
    </citation>
    <scope>NUCLEOTIDE SEQUENCE</scope>
    <source>
        <strain evidence="19">ZSA5</strain>
    </source>
</reference>
<evidence type="ECO:0000256" key="7">
    <source>
        <dbReference type="ARBA" id="ARBA00022605"/>
    </source>
</evidence>
<dbReference type="Proteomes" id="UP000195378">
    <property type="component" value="Chromosome"/>
</dbReference>
<dbReference type="EC" id="3.5.1.18" evidence="5"/>
<dbReference type="Proteomes" id="UP001231316">
    <property type="component" value="Chromosome"/>
</dbReference>
<evidence type="ECO:0000259" key="15">
    <source>
        <dbReference type="Pfam" id="PF07687"/>
    </source>
</evidence>
<keyword evidence="13" id="KW-0170">Cobalt</keyword>
<comment type="catalytic activity">
    <reaction evidence="14">
        <text>N-succinyl-(2S,6S)-2,6-diaminopimelate + H2O = (2S,6S)-2,6-diaminopimelate + succinate</text>
        <dbReference type="Rhea" id="RHEA:22608"/>
        <dbReference type="ChEBI" id="CHEBI:15377"/>
        <dbReference type="ChEBI" id="CHEBI:30031"/>
        <dbReference type="ChEBI" id="CHEBI:57609"/>
        <dbReference type="ChEBI" id="CHEBI:58087"/>
        <dbReference type="EC" id="3.5.1.18"/>
    </reaction>
</comment>
<dbReference type="PROSITE" id="PS00758">
    <property type="entry name" value="ARGE_DAPE_CPG2_1"/>
    <property type="match status" value="1"/>
</dbReference>
<dbReference type="Proteomes" id="UP000029488">
    <property type="component" value="Chromosome"/>
</dbReference>
<protein>
    <recommendedName>
        <fullName evidence="6">Probable succinyl-diaminopimelate desuccinylase</fullName>
        <ecNumber evidence="5">3.5.1.18</ecNumber>
    </recommendedName>
</protein>
<dbReference type="GO" id="GO:0009089">
    <property type="term" value="P:lysine biosynthetic process via diaminopimelate"/>
    <property type="evidence" value="ECO:0007669"/>
    <property type="project" value="UniProtKB-UniPathway"/>
</dbReference>
<dbReference type="PROSITE" id="PS00759">
    <property type="entry name" value="ARGE_DAPE_CPG2_2"/>
    <property type="match status" value="1"/>
</dbReference>
<comment type="cofactor">
    <cofactor evidence="2">
        <name>Zn(2+)</name>
        <dbReference type="ChEBI" id="CHEBI:29105"/>
    </cofactor>
</comment>
<dbReference type="EMBL" id="LXZO01000075">
    <property type="protein sequence ID" value="PAY47925.1"/>
    <property type="molecule type" value="Genomic_DNA"/>
</dbReference>
<keyword evidence="9 16" id="KW-0378">Hydrolase</keyword>
<dbReference type="EMBL" id="CP007646">
    <property type="protein sequence ID" value="AIR11168.1"/>
    <property type="molecule type" value="Genomic_DNA"/>
</dbReference>
<dbReference type="PANTHER" id="PTHR43808">
    <property type="entry name" value="ACETYLORNITHINE DEACETYLASE"/>
    <property type="match status" value="1"/>
</dbReference>